<keyword evidence="2 7" id="KW-0812">Transmembrane</keyword>
<dbReference type="GO" id="GO:0008932">
    <property type="term" value="F:lytic endotransglycosylase activity"/>
    <property type="evidence" value="ECO:0007669"/>
    <property type="project" value="UniProtKB-UniRule"/>
</dbReference>
<evidence type="ECO:0000313" key="8">
    <source>
        <dbReference type="EMBL" id="MBD3869232.1"/>
    </source>
</evidence>
<organism evidence="8 9">
    <name type="scientific">Candidatus Polarisedimenticola svalbardensis</name>
    <dbReference type="NCBI Taxonomy" id="2886004"/>
    <lineage>
        <taxon>Bacteria</taxon>
        <taxon>Pseudomonadati</taxon>
        <taxon>Acidobacteriota</taxon>
        <taxon>Candidatus Polarisedimenticolia</taxon>
        <taxon>Candidatus Polarisedimenticolales</taxon>
        <taxon>Candidatus Polarisedimenticolaceae</taxon>
        <taxon>Candidatus Polarisedimenticola</taxon>
    </lineage>
</organism>
<evidence type="ECO:0000313" key="9">
    <source>
        <dbReference type="Proteomes" id="UP000648239"/>
    </source>
</evidence>
<feature type="site" description="Important for catalytic activity" evidence="7">
    <location>
        <position position="226"/>
    </location>
</feature>
<keyword evidence="6 7" id="KW-0961">Cell wall biogenesis/degradation</keyword>
<dbReference type="PANTHER" id="PTHR30518">
    <property type="entry name" value="ENDOLYTIC MUREIN TRANSGLYCOSYLASE"/>
    <property type="match status" value="1"/>
</dbReference>
<dbReference type="EC" id="4.2.2.29" evidence="7"/>
<evidence type="ECO:0000256" key="1">
    <source>
        <dbReference type="ARBA" id="ARBA00022475"/>
    </source>
</evidence>
<comment type="similarity">
    <text evidence="7">Belongs to the transglycosylase MltG family.</text>
</comment>
<dbReference type="AlphaFoldDB" id="A0A8J6XVD1"/>
<dbReference type="NCBIfam" id="TIGR00247">
    <property type="entry name" value="endolytic transglycosylase MltG"/>
    <property type="match status" value="1"/>
</dbReference>
<evidence type="ECO:0000256" key="4">
    <source>
        <dbReference type="ARBA" id="ARBA00023136"/>
    </source>
</evidence>
<proteinExistence type="inferred from homology"/>
<dbReference type="Pfam" id="PF02618">
    <property type="entry name" value="YceG"/>
    <property type="match status" value="1"/>
</dbReference>
<keyword evidence="4 7" id="KW-0472">Membrane</keyword>
<keyword evidence="3 7" id="KW-1133">Transmembrane helix</keyword>
<evidence type="ECO:0000256" key="7">
    <source>
        <dbReference type="HAMAP-Rule" id="MF_02065"/>
    </source>
</evidence>
<dbReference type="HAMAP" id="MF_02065">
    <property type="entry name" value="MltG"/>
    <property type="match status" value="1"/>
</dbReference>
<evidence type="ECO:0000256" key="3">
    <source>
        <dbReference type="ARBA" id="ARBA00022989"/>
    </source>
</evidence>
<comment type="function">
    <text evidence="7">Functions as a peptidoglycan terminase that cleaves nascent peptidoglycan strands endolytically to terminate their elongation.</text>
</comment>
<evidence type="ECO:0000256" key="5">
    <source>
        <dbReference type="ARBA" id="ARBA00023239"/>
    </source>
</evidence>
<evidence type="ECO:0000256" key="2">
    <source>
        <dbReference type="ARBA" id="ARBA00022692"/>
    </source>
</evidence>
<dbReference type="GO" id="GO:0005886">
    <property type="term" value="C:plasma membrane"/>
    <property type="evidence" value="ECO:0007669"/>
    <property type="project" value="UniProtKB-UniRule"/>
</dbReference>
<dbReference type="Gene3D" id="3.30.160.60">
    <property type="entry name" value="Classic Zinc Finger"/>
    <property type="match status" value="1"/>
</dbReference>
<dbReference type="InterPro" id="IPR003770">
    <property type="entry name" value="MLTG-like"/>
</dbReference>
<sequence length="348" mass="38517">MRRGVVVSLAAVVAVLSLAALVGSALAWSELNRRYAGWPGAAEGGEQVVVLLQPGESAGTMLWRLGDQGVVRNPGLVRTWVRLAGDADRLRAGEYVFDRPVSPLEVIETIRSGKVLLHAVTIPEGLSMPETARRLADGTFGEERLFLETMGKPDLVSELDPEAEDLEGYLFPDTYHFPRTATEEEIVAAMIRRFREVVGNDYPGVEVENAMTLRKAVTLASLIEKETSLHGERNRISRVFHNRLRLGMKLQCDPTVTYALRRDGREVGRLTYKDLEYASPFNTYHTAGLPPGPIASPGRDSLLAAVAPSEGPELYFVASPEGGHRFSNRLEDHLKAVREYRRWVKGSR</sequence>
<comment type="caution">
    <text evidence="8">The sequence shown here is derived from an EMBL/GenBank/DDBJ whole genome shotgun (WGS) entry which is preliminary data.</text>
</comment>
<dbReference type="EMBL" id="JACXWD010000069">
    <property type="protein sequence ID" value="MBD3869232.1"/>
    <property type="molecule type" value="Genomic_DNA"/>
</dbReference>
<name>A0A8J6XVD1_9BACT</name>
<keyword evidence="5 7" id="KW-0456">Lyase</keyword>
<comment type="catalytic activity">
    <reaction evidence="7">
        <text>a peptidoglycan chain = a peptidoglycan chain with N-acetyl-1,6-anhydromuramyl-[peptide] at the reducing end + a peptidoglycan chain with N-acetylglucosamine at the non-reducing end.</text>
        <dbReference type="EC" id="4.2.2.29"/>
    </reaction>
</comment>
<protein>
    <recommendedName>
        <fullName evidence="7">Endolytic murein transglycosylase</fullName>
        <ecNumber evidence="7">4.2.2.29</ecNumber>
    </recommendedName>
    <alternativeName>
        <fullName evidence="7">Peptidoglycan lytic transglycosylase</fullName>
    </alternativeName>
    <alternativeName>
        <fullName evidence="7">Peptidoglycan polymerization terminase</fullName>
    </alternativeName>
</protein>
<dbReference type="Proteomes" id="UP000648239">
    <property type="component" value="Unassembled WGS sequence"/>
</dbReference>
<dbReference type="CDD" id="cd08010">
    <property type="entry name" value="MltG_like"/>
    <property type="match status" value="1"/>
</dbReference>
<evidence type="ECO:0000256" key="6">
    <source>
        <dbReference type="ARBA" id="ARBA00023316"/>
    </source>
</evidence>
<gene>
    <name evidence="7 8" type="primary">mltG</name>
    <name evidence="8" type="ORF">IFK94_14015</name>
</gene>
<dbReference type="Gene3D" id="3.30.1490.480">
    <property type="entry name" value="Endolytic murein transglycosylase"/>
    <property type="match status" value="1"/>
</dbReference>
<accession>A0A8J6XVD1</accession>
<reference evidence="8 9" key="1">
    <citation type="submission" date="2020-08" db="EMBL/GenBank/DDBJ databases">
        <title>Acidobacteriota in marine sediments use diverse sulfur dissimilation pathways.</title>
        <authorList>
            <person name="Wasmund K."/>
        </authorList>
    </citation>
    <scope>NUCLEOTIDE SEQUENCE [LARGE SCALE GENOMIC DNA]</scope>
    <source>
        <strain evidence="8">MAG AM4</strain>
    </source>
</reference>
<keyword evidence="1 7" id="KW-1003">Cell membrane</keyword>
<dbReference type="GO" id="GO:0009252">
    <property type="term" value="P:peptidoglycan biosynthetic process"/>
    <property type="evidence" value="ECO:0007669"/>
    <property type="project" value="UniProtKB-UniRule"/>
</dbReference>
<dbReference type="PANTHER" id="PTHR30518:SF2">
    <property type="entry name" value="ENDOLYTIC MUREIN TRANSGLYCOSYLASE"/>
    <property type="match status" value="1"/>
</dbReference>
<dbReference type="GO" id="GO:0071555">
    <property type="term" value="P:cell wall organization"/>
    <property type="evidence" value="ECO:0007669"/>
    <property type="project" value="UniProtKB-KW"/>
</dbReference>